<reference evidence="8 9" key="1">
    <citation type="submission" date="2023-01" db="EMBL/GenBank/DDBJ databases">
        <title>Analysis of 21 Apiospora genomes using comparative genomics revels a genus with tremendous synthesis potential of carbohydrate active enzymes and secondary metabolites.</title>
        <authorList>
            <person name="Sorensen T."/>
        </authorList>
    </citation>
    <scope>NUCLEOTIDE SEQUENCE [LARGE SCALE GENOMIC DNA]</scope>
    <source>
        <strain evidence="8 9">CBS 117206</strain>
    </source>
</reference>
<dbReference type="InterPro" id="IPR020846">
    <property type="entry name" value="MFS_dom"/>
</dbReference>
<evidence type="ECO:0000259" key="7">
    <source>
        <dbReference type="PROSITE" id="PS50850"/>
    </source>
</evidence>
<dbReference type="InterPro" id="IPR005829">
    <property type="entry name" value="Sugar_transporter_CS"/>
</dbReference>
<dbReference type="SUPFAM" id="SSF103473">
    <property type="entry name" value="MFS general substrate transporter"/>
    <property type="match status" value="1"/>
</dbReference>
<organism evidence="8 9">
    <name type="scientific">Apiospora kogelbergensis</name>
    <dbReference type="NCBI Taxonomy" id="1337665"/>
    <lineage>
        <taxon>Eukaryota</taxon>
        <taxon>Fungi</taxon>
        <taxon>Dikarya</taxon>
        <taxon>Ascomycota</taxon>
        <taxon>Pezizomycotina</taxon>
        <taxon>Sordariomycetes</taxon>
        <taxon>Xylariomycetidae</taxon>
        <taxon>Amphisphaeriales</taxon>
        <taxon>Apiosporaceae</taxon>
        <taxon>Apiospora</taxon>
    </lineage>
</organism>
<evidence type="ECO:0000256" key="4">
    <source>
        <dbReference type="ARBA" id="ARBA00022989"/>
    </source>
</evidence>
<dbReference type="InterPro" id="IPR036259">
    <property type="entry name" value="MFS_trans_sf"/>
</dbReference>
<gene>
    <name evidence="8" type="ORF">PG999_000409</name>
</gene>
<evidence type="ECO:0000256" key="5">
    <source>
        <dbReference type="ARBA" id="ARBA00023136"/>
    </source>
</evidence>
<dbReference type="GO" id="GO:0005351">
    <property type="term" value="F:carbohydrate:proton symporter activity"/>
    <property type="evidence" value="ECO:0007669"/>
    <property type="project" value="TreeGrafter"/>
</dbReference>
<evidence type="ECO:0000256" key="3">
    <source>
        <dbReference type="ARBA" id="ARBA00022692"/>
    </source>
</evidence>
<feature type="transmembrane region" description="Helical" evidence="6">
    <location>
        <begin position="70"/>
        <end position="86"/>
    </location>
</feature>
<dbReference type="PROSITE" id="PS00217">
    <property type="entry name" value="SUGAR_TRANSPORT_2"/>
    <property type="match status" value="1"/>
</dbReference>
<feature type="transmembrane region" description="Helical" evidence="6">
    <location>
        <begin position="150"/>
        <end position="169"/>
    </location>
</feature>
<accession>A0AAW0RBI0</accession>
<dbReference type="InterPro" id="IPR005828">
    <property type="entry name" value="MFS_sugar_transport-like"/>
</dbReference>
<proteinExistence type="inferred from homology"/>
<evidence type="ECO:0000256" key="2">
    <source>
        <dbReference type="ARBA" id="ARBA00010992"/>
    </source>
</evidence>
<dbReference type="Pfam" id="PF00083">
    <property type="entry name" value="Sugar_tr"/>
    <property type="match status" value="1"/>
</dbReference>
<comment type="caution">
    <text evidence="8">The sequence shown here is derived from an EMBL/GenBank/DDBJ whole genome shotgun (WGS) entry which is preliminary data.</text>
</comment>
<dbReference type="Proteomes" id="UP001392437">
    <property type="component" value="Unassembled WGS sequence"/>
</dbReference>
<comment type="similarity">
    <text evidence="2">Belongs to the major facilitator superfamily. Sugar transporter (TC 2.A.1.1) family.</text>
</comment>
<name>A0AAW0RBI0_9PEZI</name>
<feature type="transmembrane region" description="Helical" evidence="6">
    <location>
        <begin position="209"/>
        <end position="230"/>
    </location>
</feature>
<evidence type="ECO:0000313" key="9">
    <source>
        <dbReference type="Proteomes" id="UP001392437"/>
    </source>
</evidence>
<feature type="domain" description="Major facilitator superfamily (MFS) profile" evidence="7">
    <location>
        <begin position="73"/>
        <end position="349"/>
    </location>
</feature>
<dbReference type="InterPro" id="IPR050360">
    <property type="entry name" value="MFS_Sugar_Transporters"/>
</dbReference>
<sequence length="349" mass="38339">MVANSTSHPPMDDSLSVHALEKSSTGVQCLEPSAATSEDPKMEASAKKLDLSVKEQYHKLWASMKSQRRFCWWALYVMILTFAWGYDQGLSGTAIAFPEFRKAYGNYYTQGDQWVIPALWQSLWNAASTIGQVFGGFLAGQFVDTFGRKFLLYAAVIISLGSSFALVFAPSLPVLFVSKLLLGFSVGLSTVVPPLYVTETAPADLRSTASSLTNVVIVLGFFISSLTGYGASKIHGVWSFKLAFVMTFLVPGLYLIGLPFLPESPVWYMKKGREADAKKSILRLYGQDADVDRMIETIKEELRTLEGDASAGSQTSWKAIFSKENRSRTLVAVLGLQVQNFSGGYFANT</sequence>
<dbReference type="PROSITE" id="PS50850">
    <property type="entry name" value="MFS"/>
    <property type="match status" value="1"/>
</dbReference>
<keyword evidence="9" id="KW-1185">Reference proteome</keyword>
<feature type="transmembrane region" description="Helical" evidence="6">
    <location>
        <begin position="175"/>
        <end position="197"/>
    </location>
</feature>
<keyword evidence="4 6" id="KW-1133">Transmembrane helix</keyword>
<protein>
    <submittedName>
        <fullName evidence="8">General substrate transporter</fullName>
    </submittedName>
</protein>
<keyword evidence="3 6" id="KW-0812">Transmembrane</keyword>
<dbReference type="PANTHER" id="PTHR48022:SF51">
    <property type="entry name" value="ALPHA-GLUCOSIDE TRANSPORTER, PUTATIVE (AFU_ORTHOLOGUE AFUA_6G11920)-RELATED"/>
    <property type="match status" value="1"/>
</dbReference>
<dbReference type="GO" id="GO:0016020">
    <property type="term" value="C:membrane"/>
    <property type="evidence" value="ECO:0007669"/>
    <property type="project" value="UniProtKB-SubCell"/>
</dbReference>
<dbReference type="EMBL" id="JAQQWP010000001">
    <property type="protein sequence ID" value="KAK8132236.1"/>
    <property type="molecule type" value="Genomic_DNA"/>
</dbReference>
<feature type="transmembrane region" description="Helical" evidence="6">
    <location>
        <begin position="242"/>
        <end position="261"/>
    </location>
</feature>
<evidence type="ECO:0000256" key="1">
    <source>
        <dbReference type="ARBA" id="ARBA00004141"/>
    </source>
</evidence>
<comment type="subcellular location">
    <subcellularLocation>
        <location evidence="1">Membrane</location>
        <topology evidence="1">Multi-pass membrane protein</topology>
    </subcellularLocation>
</comment>
<evidence type="ECO:0000256" key="6">
    <source>
        <dbReference type="SAM" id="Phobius"/>
    </source>
</evidence>
<evidence type="ECO:0000313" key="8">
    <source>
        <dbReference type="EMBL" id="KAK8132236.1"/>
    </source>
</evidence>
<dbReference type="Gene3D" id="1.20.1250.20">
    <property type="entry name" value="MFS general substrate transporter like domains"/>
    <property type="match status" value="1"/>
</dbReference>
<dbReference type="PANTHER" id="PTHR48022">
    <property type="entry name" value="PLASTIDIC GLUCOSE TRANSPORTER 4"/>
    <property type="match status" value="1"/>
</dbReference>
<dbReference type="AlphaFoldDB" id="A0AAW0RBI0"/>
<keyword evidence="5 6" id="KW-0472">Membrane</keyword>
<feature type="transmembrane region" description="Helical" evidence="6">
    <location>
        <begin position="123"/>
        <end position="143"/>
    </location>
</feature>